<accession>A0AAD5P365</accession>
<evidence type="ECO:0000313" key="3">
    <source>
        <dbReference type="Proteomes" id="UP001064489"/>
    </source>
</evidence>
<evidence type="ECO:0000256" key="1">
    <source>
        <dbReference type="SAM" id="Phobius"/>
    </source>
</evidence>
<reference evidence="2" key="2">
    <citation type="submission" date="2023-02" db="EMBL/GenBank/DDBJ databases">
        <authorList>
            <person name="Swenson N.G."/>
            <person name="Wegrzyn J.L."/>
            <person name="Mcevoy S.L."/>
        </authorList>
    </citation>
    <scope>NUCLEOTIDE SEQUENCE</scope>
    <source>
        <strain evidence="2">91603</strain>
        <tissue evidence="2">Leaf</tissue>
    </source>
</reference>
<reference evidence="2" key="1">
    <citation type="journal article" date="2022" name="Plant J.">
        <title>Strategies of tolerance reflected in two North American maple genomes.</title>
        <authorList>
            <person name="McEvoy S.L."/>
            <person name="Sezen U.U."/>
            <person name="Trouern-Trend A."/>
            <person name="McMahon S.M."/>
            <person name="Schaberg P.G."/>
            <person name="Yang J."/>
            <person name="Wegrzyn J.L."/>
            <person name="Swenson N.G."/>
        </authorList>
    </citation>
    <scope>NUCLEOTIDE SEQUENCE</scope>
    <source>
        <strain evidence="2">91603</strain>
    </source>
</reference>
<gene>
    <name evidence="2" type="ORF">LWI28_025745</name>
</gene>
<dbReference type="EMBL" id="JAJSOW010000003">
    <property type="protein sequence ID" value="KAI9196648.1"/>
    <property type="molecule type" value="Genomic_DNA"/>
</dbReference>
<name>A0AAD5P365_ACENE</name>
<keyword evidence="1" id="KW-0472">Membrane</keyword>
<keyword evidence="1" id="KW-0812">Transmembrane</keyword>
<organism evidence="2 3">
    <name type="scientific">Acer negundo</name>
    <name type="common">Box elder</name>
    <dbReference type="NCBI Taxonomy" id="4023"/>
    <lineage>
        <taxon>Eukaryota</taxon>
        <taxon>Viridiplantae</taxon>
        <taxon>Streptophyta</taxon>
        <taxon>Embryophyta</taxon>
        <taxon>Tracheophyta</taxon>
        <taxon>Spermatophyta</taxon>
        <taxon>Magnoliopsida</taxon>
        <taxon>eudicotyledons</taxon>
        <taxon>Gunneridae</taxon>
        <taxon>Pentapetalae</taxon>
        <taxon>rosids</taxon>
        <taxon>malvids</taxon>
        <taxon>Sapindales</taxon>
        <taxon>Sapindaceae</taxon>
        <taxon>Hippocastanoideae</taxon>
        <taxon>Acereae</taxon>
        <taxon>Acer</taxon>
    </lineage>
</organism>
<sequence length="120" mass="13154">MHQTYFKSSRSQQRVTEVQQSVKKLIMIKLRVSSFSSLVVAIAAMAASPLIEPIARGFWVCKDGVLLLAGSGSGVIETSVGGGGKSFAQALHRPIPSSKYRIPLRRPKLINEDLGFFFLF</sequence>
<keyword evidence="1" id="KW-1133">Transmembrane helix</keyword>
<keyword evidence="3" id="KW-1185">Reference proteome</keyword>
<dbReference type="AlphaFoldDB" id="A0AAD5P365"/>
<protein>
    <submittedName>
        <fullName evidence="2">Uncharacterized protein</fullName>
    </submittedName>
</protein>
<feature type="transmembrane region" description="Helical" evidence="1">
    <location>
        <begin position="32"/>
        <end position="51"/>
    </location>
</feature>
<comment type="caution">
    <text evidence="2">The sequence shown here is derived from an EMBL/GenBank/DDBJ whole genome shotgun (WGS) entry which is preliminary data.</text>
</comment>
<proteinExistence type="predicted"/>
<evidence type="ECO:0000313" key="2">
    <source>
        <dbReference type="EMBL" id="KAI9196648.1"/>
    </source>
</evidence>
<dbReference type="Proteomes" id="UP001064489">
    <property type="component" value="Chromosome 1"/>
</dbReference>